<evidence type="ECO:0000256" key="3">
    <source>
        <dbReference type="ARBA" id="ARBA00023098"/>
    </source>
</evidence>
<protein>
    <submittedName>
        <fullName evidence="5">Dienelactone hydrolase</fullName>
    </submittedName>
</protein>
<dbReference type="GO" id="GO:0003847">
    <property type="term" value="F:1-alkyl-2-acetylglycerophosphocholine esterase activity"/>
    <property type="evidence" value="ECO:0007669"/>
    <property type="project" value="TreeGrafter"/>
</dbReference>
<evidence type="ECO:0000256" key="1">
    <source>
        <dbReference type="ARBA" id="ARBA00022801"/>
    </source>
</evidence>
<reference evidence="5 6" key="1">
    <citation type="submission" date="2019-11" db="EMBL/GenBank/DDBJ databases">
        <title>Novel species isolated from a subtropical stream in China.</title>
        <authorList>
            <person name="Lu H."/>
        </authorList>
    </citation>
    <scope>NUCLEOTIDE SEQUENCE [LARGE SCALE GENOMIC DNA]</scope>
    <source>
        <strain evidence="5 6">FT25W</strain>
    </source>
</reference>
<keyword evidence="6" id="KW-1185">Reference proteome</keyword>
<dbReference type="Proteomes" id="UP000481037">
    <property type="component" value="Unassembled WGS sequence"/>
</dbReference>
<dbReference type="InterPro" id="IPR029058">
    <property type="entry name" value="AB_hydrolase_fold"/>
</dbReference>
<evidence type="ECO:0000259" key="4">
    <source>
        <dbReference type="Pfam" id="PF12740"/>
    </source>
</evidence>
<dbReference type="PANTHER" id="PTHR10272">
    <property type="entry name" value="PLATELET-ACTIVATING FACTOR ACETYLHYDROLASE"/>
    <property type="match status" value="1"/>
</dbReference>
<dbReference type="Pfam" id="PF12740">
    <property type="entry name" value="PETase"/>
    <property type="match status" value="1"/>
</dbReference>
<keyword evidence="1 5" id="KW-0378">Hydrolase</keyword>
<dbReference type="InterPro" id="IPR041127">
    <property type="entry name" value="PET_hydrolase/cutinase-like"/>
</dbReference>
<sequence length="426" mass="45704">MIGRMLVLVAALVAVPVGAQEYYGDMRPDAPELAARGPLQVGVRTLVAEHKDQLDILHASAEQPNPRYSRKLTLEVWYPARLAAGQKEHTVYTDVLGSGPNDPARPNTPFQFNGRAARDAAPAAGQGGRYPLVIVSHGYPGSRLQMSYLTENLASKGYVVVAIDHPESTRADKAGFPSTLLNRRLDDLFVLDTVAAWAKPGSGNFLAGVVDADNSALIGYSMGGYGALNTVGAGISASAVAYVPGGALAVNQQGNAEYEAARDPRIKAVVAFAPWGGAHKVWDEAGLAGVRTPILFISGDQDDVAGYKDGVFRLFQGAVHADRYLLTYVGGRHNSAPNPPSPAAWSNFDDFMAYSEPVWDSRRINNINQHFVTAFLGIQLKKQPLQAYLELTPLGADGTIKPDPGLWKGFPKRAALGLEWLHLVPQ</sequence>
<evidence type="ECO:0000313" key="5">
    <source>
        <dbReference type="EMBL" id="MRX08105.1"/>
    </source>
</evidence>
<dbReference type="EMBL" id="WKJM01000006">
    <property type="protein sequence ID" value="MRX08105.1"/>
    <property type="molecule type" value="Genomic_DNA"/>
</dbReference>
<evidence type="ECO:0000313" key="6">
    <source>
        <dbReference type="Proteomes" id="UP000481037"/>
    </source>
</evidence>
<feature type="domain" description="PET hydrolase/cutinase-like" evidence="4">
    <location>
        <begin position="126"/>
        <end position="231"/>
    </location>
</feature>
<evidence type="ECO:0000256" key="2">
    <source>
        <dbReference type="ARBA" id="ARBA00022963"/>
    </source>
</evidence>
<organism evidence="5 6">
    <name type="scientific">Duganella alba</name>
    <dbReference type="NCBI Taxonomy" id="2666081"/>
    <lineage>
        <taxon>Bacteria</taxon>
        <taxon>Pseudomonadati</taxon>
        <taxon>Pseudomonadota</taxon>
        <taxon>Betaproteobacteria</taxon>
        <taxon>Burkholderiales</taxon>
        <taxon>Oxalobacteraceae</taxon>
        <taxon>Telluria group</taxon>
        <taxon>Duganella</taxon>
    </lineage>
</organism>
<accession>A0A6L5QEE9</accession>
<dbReference type="RefSeq" id="WP_154363952.1">
    <property type="nucleotide sequence ID" value="NZ_WKJM01000006.1"/>
</dbReference>
<comment type="caution">
    <text evidence="5">The sequence shown here is derived from an EMBL/GenBank/DDBJ whole genome shotgun (WGS) entry which is preliminary data.</text>
</comment>
<dbReference type="GO" id="GO:0016042">
    <property type="term" value="P:lipid catabolic process"/>
    <property type="evidence" value="ECO:0007669"/>
    <property type="project" value="UniProtKB-KW"/>
</dbReference>
<dbReference type="Gene3D" id="3.40.50.1820">
    <property type="entry name" value="alpha/beta hydrolase"/>
    <property type="match status" value="1"/>
</dbReference>
<name>A0A6L5QEE9_9BURK</name>
<proteinExistence type="predicted"/>
<keyword evidence="3" id="KW-0443">Lipid metabolism</keyword>
<dbReference type="SUPFAM" id="SSF53474">
    <property type="entry name" value="alpha/beta-Hydrolases"/>
    <property type="match status" value="1"/>
</dbReference>
<gene>
    <name evidence="5" type="ORF">GJ697_09700</name>
</gene>
<keyword evidence="2" id="KW-0442">Lipid degradation</keyword>
<dbReference type="PANTHER" id="PTHR10272:SF0">
    <property type="entry name" value="PLATELET-ACTIVATING FACTOR ACETYLHYDROLASE"/>
    <property type="match status" value="1"/>
</dbReference>
<dbReference type="AlphaFoldDB" id="A0A6L5QEE9"/>